<evidence type="ECO:0000256" key="2">
    <source>
        <dbReference type="ARBA" id="ARBA00008642"/>
    </source>
</evidence>
<proteinExistence type="inferred from homology"/>
<feature type="active site" evidence="13">
    <location>
        <position position="116"/>
    </location>
</feature>
<evidence type="ECO:0000256" key="9">
    <source>
        <dbReference type="ARBA" id="ARBA00023160"/>
    </source>
</evidence>
<comment type="subcellular location">
    <subcellularLocation>
        <location evidence="13">Cytoplasm</location>
    </subcellularLocation>
</comment>
<keyword evidence="8 13" id="KW-0443">Lipid metabolism</keyword>
<dbReference type="UniPathway" id="UPA00094"/>
<reference evidence="17" key="1">
    <citation type="journal article" date="2015" name="MBio">
        <title>Genome-Resolved Metagenomic Analysis Reveals Roles for Candidate Phyla and Other Microbial Community Members in Biogeochemical Transformations in Oil Reservoirs.</title>
        <authorList>
            <person name="Hu P."/>
            <person name="Tom L."/>
            <person name="Singh A."/>
            <person name="Thomas B.C."/>
            <person name="Baker B.J."/>
            <person name="Piceno Y.M."/>
            <person name="Andersen G.L."/>
            <person name="Banfield J.F."/>
        </authorList>
    </citation>
    <scope>NUCLEOTIDE SEQUENCE [LARGE SCALE GENOMIC DNA]</scope>
</reference>
<dbReference type="FunFam" id="3.40.47.10:FF:000004">
    <property type="entry name" value="3-oxoacyl-[acyl-carrier-protein] synthase 3"/>
    <property type="match status" value="1"/>
</dbReference>
<dbReference type="HAMAP" id="MF_01815">
    <property type="entry name" value="FabH"/>
    <property type="match status" value="1"/>
</dbReference>
<organism evidence="16 17">
    <name type="scientific">Proteiniphilum acetatigenes</name>
    <dbReference type="NCBI Taxonomy" id="294710"/>
    <lineage>
        <taxon>Bacteria</taxon>
        <taxon>Pseudomonadati</taxon>
        <taxon>Bacteroidota</taxon>
        <taxon>Bacteroidia</taxon>
        <taxon>Bacteroidales</taxon>
        <taxon>Dysgonomonadaceae</taxon>
        <taxon>Proteiniphilum</taxon>
    </lineage>
</organism>
<feature type="domain" description="Beta-ketoacyl-[acyl-carrier-protein] synthase III C-terminal" evidence="14">
    <location>
        <begin position="241"/>
        <end position="327"/>
    </location>
</feature>
<comment type="pathway">
    <text evidence="1 13">Lipid metabolism; fatty acid biosynthesis.</text>
</comment>
<dbReference type="GO" id="GO:0004315">
    <property type="term" value="F:3-oxoacyl-[acyl-carrier-protein] synthase activity"/>
    <property type="evidence" value="ECO:0007669"/>
    <property type="project" value="InterPro"/>
</dbReference>
<comment type="catalytic activity">
    <reaction evidence="12">
        <text>malonyl-[ACP] + acetyl-CoA + H(+) = 3-oxobutanoyl-[ACP] + CO2 + CoA</text>
        <dbReference type="Rhea" id="RHEA:12080"/>
        <dbReference type="Rhea" id="RHEA-COMP:9623"/>
        <dbReference type="Rhea" id="RHEA-COMP:9625"/>
        <dbReference type="ChEBI" id="CHEBI:15378"/>
        <dbReference type="ChEBI" id="CHEBI:16526"/>
        <dbReference type="ChEBI" id="CHEBI:57287"/>
        <dbReference type="ChEBI" id="CHEBI:57288"/>
        <dbReference type="ChEBI" id="CHEBI:78449"/>
        <dbReference type="ChEBI" id="CHEBI:78450"/>
        <dbReference type="EC" id="2.3.1.180"/>
    </reaction>
    <physiologicalReaction direction="left-to-right" evidence="12">
        <dbReference type="Rhea" id="RHEA:12081"/>
    </physiologicalReaction>
</comment>
<feature type="domain" description="Beta-ketoacyl-[acyl-carrier-protein] synthase III N-terminal" evidence="15">
    <location>
        <begin position="110"/>
        <end position="188"/>
    </location>
</feature>
<protein>
    <recommendedName>
        <fullName evidence="3 13">Beta-ketoacyl-[acyl-carrier-protein] synthase III</fullName>
        <shortName evidence="13">Beta-ketoacyl-ACP synthase III</shortName>
        <shortName evidence="13">KAS III</shortName>
        <ecNumber evidence="3 13">2.3.1.180</ecNumber>
    </recommendedName>
    <alternativeName>
        <fullName evidence="13">3-oxoacyl-[acyl-carrier-protein] synthase 3</fullName>
    </alternativeName>
    <alternativeName>
        <fullName evidence="13">3-oxoacyl-[acyl-carrier-protein] synthase III</fullName>
    </alternativeName>
</protein>
<dbReference type="PANTHER" id="PTHR34069:SF2">
    <property type="entry name" value="BETA-KETOACYL-[ACYL-CARRIER-PROTEIN] SYNTHASE III"/>
    <property type="match status" value="1"/>
</dbReference>
<comment type="similarity">
    <text evidence="2 13">Belongs to the thiolase-like superfamily. FabH family.</text>
</comment>
<dbReference type="GO" id="GO:0005737">
    <property type="term" value="C:cytoplasm"/>
    <property type="evidence" value="ECO:0007669"/>
    <property type="project" value="UniProtKB-SubCell"/>
</dbReference>
<dbReference type="InterPro" id="IPR004655">
    <property type="entry name" value="FabH"/>
</dbReference>
<comment type="domain">
    <text evidence="13">The last Arg residue of the ACP-binding site is essential for the weak association between ACP/AcpP and FabH.</text>
</comment>
<evidence type="ECO:0000256" key="5">
    <source>
        <dbReference type="ARBA" id="ARBA00022516"/>
    </source>
</evidence>
<keyword evidence="4 13" id="KW-0963">Cytoplasm</keyword>
<dbReference type="Proteomes" id="UP000053860">
    <property type="component" value="Unassembled WGS sequence"/>
</dbReference>
<evidence type="ECO:0000256" key="8">
    <source>
        <dbReference type="ARBA" id="ARBA00023098"/>
    </source>
</evidence>
<dbReference type="NCBIfam" id="TIGR00747">
    <property type="entry name" value="fabH"/>
    <property type="match status" value="1"/>
</dbReference>
<accession>A0A101HKD8</accession>
<comment type="function">
    <text evidence="13">Catalyzes the condensation reaction of fatty acid synthesis by the addition to an acyl acceptor of two carbons from malonyl-ACP. Catalyzes the first condensation reaction which initiates fatty acid synthesis and may therefore play a role in governing the total rate of fatty acid production. Possesses both acetoacetyl-ACP synthase and acetyl transacylase activities. Its substrate specificity determines the biosynthesis of branched-chain and/or straight-chain of fatty acids.</text>
</comment>
<keyword evidence="10 13" id="KW-0511">Multifunctional enzyme</keyword>
<evidence type="ECO:0000256" key="7">
    <source>
        <dbReference type="ARBA" id="ARBA00022832"/>
    </source>
</evidence>
<dbReference type="STRING" id="1123008.GCA_000380985_01400"/>
<keyword evidence="7 13" id="KW-0276">Fatty acid metabolism</keyword>
<feature type="active site" evidence="13">
    <location>
        <position position="286"/>
    </location>
</feature>
<dbReference type="InterPro" id="IPR013751">
    <property type="entry name" value="ACP_syn_III_N"/>
</dbReference>
<dbReference type="PANTHER" id="PTHR34069">
    <property type="entry name" value="3-OXOACYL-[ACYL-CARRIER-PROTEIN] SYNTHASE 3"/>
    <property type="match status" value="1"/>
</dbReference>
<comment type="caution">
    <text evidence="16">The sequence shown here is derived from an EMBL/GenBank/DDBJ whole genome shotgun (WGS) entry which is preliminary data.</text>
</comment>
<keyword evidence="6 13" id="KW-0808">Transferase</keyword>
<feature type="active site" evidence="13">
    <location>
        <position position="256"/>
    </location>
</feature>
<dbReference type="GO" id="GO:0033818">
    <property type="term" value="F:beta-ketoacyl-acyl-carrier-protein synthase III activity"/>
    <property type="evidence" value="ECO:0007669"/>
    <property type="project" value="UniProtKB-UniRule"/>
</dbReference>
<dbReference type="GO" id="GO:0006633">
    <property type="term" value="P:fatty acid biosynthetic process"/>
    <property type="evidence" value="ECO:0007669"/>
    <property type="project" value="UniProtKB-UniRule"/>
</dbReference>
<dbReference type="Pfam" id="PF08545">
    <property type="entry name" value="ACP_syn_III"/>
    <property type="match status" value="1"/>
</dbReference>
<dbReference type="Gene3D" id="3.40.47.10">
    <property type="match status" value="1"/>
</dbReference>
<evidence type="ECO:0000256" key="6">
    <source>
        <dbReference type="ARBA" id="ARBA00022679"/>
    </source>
</evidence>
<dbReference type="SUPFAM" id="SSF53901">
    <property type="entry name" value="Thiolase-like"/>
    <property type="match status" value="1"/>
</dbReference>
<evidence type="ECO:0000259" key="14">
    <source>
        <dbReference type="Pfam" id="PF08541"/>
    </source>
</evidence>
<dbReference type="InterPro" id="IPR016039">
    <property type="entry name" value="Thiolase-like"/>
</dbReference>
<evidence type="ECO:0000259" key="15">
    <source>
        <dbReference type="Pfam" id="PF08545"/>
    </source>
</evidence>
<dbReference type="AlphaFoldDB" id="A0A101HKD8"/>
<feature type="region of interest" description="ACP-binding" evidence="13">
    <location>
        <begin position="257"/>
        <end position="261"/>
    </location>
</feature>
<evidence type="ECO:0000313" key="16">
    <source>
        <dbReference type="EMBL" id="KUK78452.1"/>
    </source>
</evidence>
<name>A0A101HKD8_9BACT</name>
<evidence type="ECO:0000256" key="13">
    <source>
        <dbReference type="HAMAP-Rule" id="MF_01815"/>
    </source>
</evidence>
<keyword evidence="9 13" id="KW-0275">Fatty acid biosynthesis</keyword>
<evidence type="ECO:0000256" key="12">
    <source>
        <dbReference type="ARBA" id="ARBA00051096"/>
    </source>
</evidence>
<dbReference type="EC" id="2.3.1.180" evidence="3 13"/>
<dbReference type="Pfam" id="PF08541">
    <property type="entry name" value="ACP_syn_III_C"/>
    <property type="match status" value="1"/>
</dbReference>
<evidence type="ECO:0000313" key="17">
    <source>
        <dbReference type="Proteomes" id="UP000053860"/>
    </source>
</evidence>
<evidence type="ECO:0000256" key="11">
    <source>
        <dbReference type="ARBA" id="ARBA00023315"/>
    </source>
</evidence>
<dbReference type="EMBL" id="LGGN01000031">
    <property type="protein sequence ID" value="KUK78452.1"/>
    <property type="molecule type" value="Genomic_DNA"/>
</dbReference>
<evidence type="ECO:0000256" key="10">
    <source>
        <dbReference type="ARBA" id="ARBA00023268"/>
    </source>
</evidence>
<evidence type="ECO:0000256" key="3">
    <source>
        <dbReference type="ARBA" id="ARBA00012333"/>
    </source>
</evidence>
<sequence length="339" mass="37052">MRQLNAIITGVAASVPDYILTNDELSTMVDTTDEWIMTRVGIKERRILKGTGQGISVLGTKAVAELLDKTGTAPGEVDALIFATSTPDHFFPSTASIVAENNQIKNAFCFDMEVACSGFVYGLEICNGLIKTGKYKKIILVAGDKMSAITNYTDRTTCPLFGDAAGAVLIEPTEEDLGIIDAELHADGIGYNPLHMKAGGSKYPASHETVDKNEHTVYQDGRVVFKYAVSRMAEVSESVMKRNNLTAHDVDWLVPHQANLRIIDATIERTGISRDKVMINIERYGNTSAGTIPLCLWEWEPQLRKGDNIILTAFGAGFSWGSVYLKWGYDGSKASEQKS</sequence>
<evidence type="ECO:0000256" key="4">
    <source>
        <dbReference type="ARBA" id="ARBA00022490"/>
    </source>
</evidence>
<dbReference type="NCBIfam" id="NF006829">
    <property type="entry name" value="PRK09352.1"/>
    <property type="match status" value="1"/>
</dbReference>
<dbReference type="InterPro" id="IPR013747">
    <property type="entry name" value="ACP_syn_III_C"/>
</dbReference>
<evidence type="ECO:0000256" key="1">
    <source>
        <dbReference type="ARBA" id="ARBA00005194"/>
    </source>
</evidence>
<comment type="subunit">
    <text evidence="13">Homodimer.</text>
</comment>
<gene>
    <name evidence="13" type="primary">fabH</name>
    <name evidence="16" type="ORF">XD92_0296</name>
</gene>
<dbReference type="GO" id="GO:0044550">
    <property type="term" value="P:secondary metabolite biosynthetic process"/>
    <property type="evidence" value="ECO:0007669"/>
    <property type="project" value="TreeGrafter"/>
</dbReference>
<dbReference type="CDD" id="cd00830">
    <property type="entry name" value="KAS_III"/>
    <property type="match status" value="1"/>
</dbReference>
<dbReference type="PATRIC" id="fig|294710.3.peg.525"/>
<keyword evidence="5 13" id="KW-0444">Lipid biosynthesis</keyword>
<keyword evidence="11 13" id="KW-0012">Acyltransferase</keyword>